<dbReference type="InterPro" id="IPR004805">
    <property type="entry name" value="DnaE2/DnaE/PolC"/>
</dbReference>
<dbReference type="OrthoDB" id="11996at10239"/>
<dbReference type="Proteomes" id="UP000002414">
    <property type="component" value="Segment"/>
</dbReference>
<proteinExistence type="predicted"/>
<dbReference type="GO" id="GO:0008408">
    <property type="term" value="F:3'-5' exonuclease activity"/>
    <property type="evidence" value="ECO:0007669"/>
    <property type="project" value="InterPro"/>
</dbReference>
<dbReference type="InterPro" id="IPR004013">
    <property type="entry name" value="PHP_dom"/>
</dbReference>
<dbReference type="RefSeq" id="YP_001468961.1">
    <property type="nucleotide sequence ID" value="NC_009816.1"/>
</dbReference>
<dbReference type="PANTHER" id="PTHR32294">
    <property type="entry name" value="DNA POLYMERASE III SUBUNIT ALPHA"/>
    <property type="match status" value="1"/>
</dbReference>
<evidence type="ECO:0000313" key="4">
    <source>
        <dbReference type="Proteomes" id="UP000002414"/>
    </source>
</evidence>
<feature type="domain" description="Polymerase/histidinol phosphatase N-terminal" evidence="2">
    <location>
        <begin position="33"/>
        <end position="100"/>
    </location>
</feature>
<dbReference type="GeneID" id="5745459"/>
<sequence length="652" mass="72756">MLAGTLGVSSLARKSSPSSLRQKERRKKDMKFVSLHSHTSFSSGDGHGSPAEHVARVKELGMSALALTEHGTVSSHVQLEQAALKAGIKPIFGVEAYVAEPGEKRKFHQTILAMNEEGYRNLSRMVTESYKKKEDKSGFYHYPTINTETLLNRHGTEGLVILSGCADSWLSCTLAGGKSQGLRVREDIGPAQYSDDDRLQMGAELVERFLDVYGDRYYLEVQPFSNYDRTVFLNQQIESLSKELDVPLVATADAHYPYPEDWEIQKLSNAIKWKIPMDKMDRDYAADPCTYPESDREMAIRLIKAGVSKDGAVKAINNSSRVADRLNVTLPKTSQVRFSESNGTASHAAYLLKEAIKEGVKFRAETNERFREDFRKRKEEYTARIKKELAVIIPKDFSDYFLINQQILGWAKDNGIAVGPGRGSAAGSLVCYLLRISEVNPMEFPQMLFERFLDPGREDPPDVDTDYADDRRNEVFEFARSIYGVDNVGNIGNFSRFRGKTAIKDTAKAIGAPPWEAEEFCEFIVEAPYGDPREFDTAEDTAIAFPEAKKIIDNHPGLELAFRLEGDQKTLGVHAAGMVISNSPISDTCAIYEREKTNGDMTEVLAYDKRDSAYLGMLKLDCLGLKTMTIISDTIKSVNEGGKSDIKPTDDV</sequence>
<dbReference type="InterPro" id="IPR011708">
    <property type="entry name" value="DNA_pol3_alpha_NTPase_dom"/>
</dbReference>
<feature type="region of interest" description="Disordered" evidence="1">
    <location>
        <begin position="1"/>
        <end position="32"/>
    </location>
</feature>
<keyword evidence="4" id="KW-1185">Reference proteome</keyword>
<dbReference type="InterPro" id="IPR016195">
    <property type="entry name" value="Pol/histidinol_Pase-like"/>
</dbReference>
<name>A7IYD0_9CAUD</name>
<accession>A7IYD0</accession>
<dbReference type="GO" id="GO:0006260">
    <property type="term" value="P:DNA replication"/>
    <property type="evidence" value="ECO:0007669"/>
    <property type="project" value="InterPro"/>
</dbReference>
<dbReference type="Gene3D" id="3.20.20.140">
    <property type="entry name" value="Metal-dependent hydrolases"/>
    <property type="match status" value="1"/>
</dbReference>
<dbReference type="KEGG" id="vg:5745459"/>
<evidence type="ECO:0000256" key="1">
    <source>
        <dbReference type="SAM" id="MobiDB-lite"/>
    </source>
</evidence>
<evidence type="ECO:0000313" key="3">
    <source>
        <dbReference type="EMBL" id="ABF57513.1"/>
    </source>
</evidence>
<dbReference type="EMBL" id="DQ499600">
    <property type="protein sequence ID" value="ABF57513.1"/>
    <property type="molecule type" value="Genomic_DNA"/>
</dbReference>
<dbReference type="Pfam" id="PF07733">
    <property type="entry name" value="DNA_pol3_alpha"/>
    <property type="match status" value="1"/>
</dbReference>
<dbReference type="SMART" id="SM00481">
    <property type="entry name" value="POLIIIAc"/>
    <property type="match status" value="1"/>
</dbReference>
<reference evidence="3 4" key="1">
    <citation type="journal article" date="2008" name="Virology">
        <title>Genome sequence of the lytic bacteriophage P1201 from Corynebacterium glutamicum NCHU 87078: Evolutionary relationships to phages from Corynebacterineae.</title>
        <authorList>
            <person name="Chen C.L."/>
            <person name="Pan T.Y."/>
            <person name="Kan S.C."/>
            <person name="Kuan Y.C."/>
            <person name="Hong L.Y."/>
            <person name="Chiu K.R."/>
            <person name="Sheu C.S."/>
            <person name="Yang J.S."/>
            <person name="Hsu W.H."/>
            <person name="Hu H.Y."/>
        </authorList>
    </citation>
    <scope>NUCLEOTIDE SEQUENCE</scope>
</reference>
<dbReference type="InterPro" id="IPR003141">
    <property type="entry name" value="Pol/His_phosphatase_N"/>
</dbReference>
<evidence type="ECO:0000259" key="2">
    <source>
        <dbReference type="SMART" id="SM00481"/>
    </source>
</evidence>
<organism evidence="3 4">
    <name type="scientific">Corynebacterium phage P1201</name>
    <dbReference type="NCBI Taxonomy" id="384848"/>
    <lineage>
        <taxon>Viruses</taxon>
        <taxon>Duplodnaviria</taxon>
        <taxon>Heunggongvirae</taxon>
        <taxon>Uroviricota</taxon>
        <taxon>Caudoviricetes</taxon>
        <taxon>Zierdtviridae</taxon>
        <taxon>Toshachvirinae</taxon>
        <taxon>Chunghsingvirus</taxon>
        <taxon>Chunghsingvirus P1201</taxon>
        <taxon>Corynebacterium virus P1201</taxon>
    </lineage>
</organism>
<protein>
    <submittedName>
        <fullName evidence="3">Putative DNA polymerase III alpha subunit</fullName>
    </submittedName>
</protein>
<dbReference type="Pfam" id="PF02811">
    <property type="entry name" value="PHP"/>
    <property type="match status" value="1"/>
</dbReference>
<feature type="compositionally biased region" description="Low complexity" evidence="1">
    <location>
        <begin position="9"/>
        <end position="20"/>
    </location>
</feature>
<dbReference type="SUPFAM" id="SSF89550">
    <property type="entry name" value="PHP domain-like"/>
    <property type="match status" value="1"/>
</dbReference>